<dbReference type="EMBL" id="JARGDH010000003">
    <property type="protein sequence ID" value="KAL0273538.1"/>
    <property type="molecule type" value="Genomic_DNA"/>
</dbReference>
<dbReference type="Gene3D" id="3.30.70.1730">
    <property type="match status" value="1"/>
</dbReference>
<comment type="similarity">
    <text evidence="1">Belongs to the universal ribosomal protein uL10 family.</text>
</comment>
<dbReference type="PANTHER" id="PTHR11560">
    <property type="entry name" value="39S RIBOSOMAL PROTEIN L10, MITOCHONDRIAL"/>
    <property type="match status" value="1"/>
</dbReference>
<reference evidence="4" key="1">
    <citation type="journal article" date="2024" name="Gigascience">
        <title>Chromosome-level genome of the poultry shaft louse Menopon gallinae provides insight into the host-switching and adaptive evolution of parasitic lice.</title>
        <authorList>
            <person name="Xu Y."/>
            <person name="Ma L."/>
            <person name="Liu S."/>
            <person name="Liang Y."/>
            <person name="Liu Q."/>
            <person name="He Z."/>
            <person name="Tian L."/>
            <person name="Duan Y."/>
            <person name="Cai W."/>
            <person name="Li H."/>
            <person name="Song F."/>
        </authorList>
    </citation>
    <scope>NUCLEOTIDE SEQUENCE</scope>
    <source>
        <strain evidence="4">Cailab_2023a</strain>
    </source>
</reference>
<dbReference type="SUPFAM" id="SSF160369">
    <property type="entry name" value="Ribosomal protein L10-like"/>
    <property type="match status" value="1"/>
</dbReference>
<organism evidence="4">
    <name type="scientific">Menopon gallinae</name>
    <name type="common">poultry shaft louse</name>
    <dbReference type="NCBI Taxonomy" id="328185"/>
    <lineage>
        <taxon>Eukaryota</taxon>
        <taxon>Metazoa</taxon>
        <taxon>Ecdysozoa</taxon>
        <taxon>Arthropoda</taxon>
        <taxon>Hexapoda</taxon>
        <taxon>Insecta</taxon>
        <taxon>Pterygota</taxon>
        <taxon>Neoptera</taxon>
        <taxon>Paraneoptera</taxon>
        <taxon>Psocodea</taxon>
        <taxon>Troctomorpha</taxon>
        <taxon>Phthiraptera</taxon>
        <taxon>Amblycera</taxon>
        <taxon>Menoponidae</taxon>
        <taxon>Menopon</taxon>
    </lineage>
</organism>
<dbReference type="InterPro" id="IPR043141">
    <property type="entry name" value="Ribosomal_uL10-like_sf"/>
</dbReference>
<dbReference type="AlphaFoldDB" id="A0AAW2HVB4"/>
<evidence type="ECO:0000256" key="3">
    <source>
        <dbReference type="ARBA" id="ARBA00035716"/>
    </source>
</evidence>
<sequence length="243" mass="28415">MSSGFGGLLRKFWQPQKSTMRLRSKFLVHKPRPRHFVRAQVEEFVKPFYPRRMEQPIPQYELCQGPGLNKVEEDNRYVELLVKDLYENWFQKHRYIFFYHINSMSKEQRMEMKVALKSCGVVVQVRPKVVVEKALTGTFYEPILILFSNRTLMGFSNDVKLSKMLQALKKTRILLIAGLIDDRLLNVNEINEYSKLPDIETARAMLLSTLNSVAGNVVQKLNYHPQTLAQNLEQHVKISKEKS</sequence>
<comment type="caution">
    <text evidence="4">The sequence shown here is derived from an EMBL/GenBank/DDBJ whole genome shotgun (WGS) entry which is preliminary data.</text>
</comment>
<dbReference type="InterPro" id="IPR047865">
    <property type="entry name" value="Ribosomal_uL10_bac_type"/>
</dbReference>
<protein>
    <recommendedName>
        <fullName evidence="2">Large ribosomal subunit protein uL10m</fullName>
    </recommendedName>
    <alternativeName>
        <fullName evidence="3">39S ribosomal protein L10, mitochondrial</fullName>
    </alternativeName>
</protein>
<gene>
    <name evidence="4" type="ORF">PYX00_006169</name>
</gene>
<accession>A0AAW2HVB4</accession>
<proteinExistence type="inferred from homology"/>
<evidence type="ECO:0000256" key="2">
    <source>
        <dbReference type="ARBA" id="ARBA00035707"/>
    </source>
</evidence>
<name>A0AAW2HVB4_9NEOP</name>
<evidence type="ECO:0000256" key="1">
    <source>
        <dbReference type="ARBA" id="ARBA00008889"/>
    </source>
</evidence>
<evidence type="ECO:0000313" key="4">
    <source>
        <dbReference type="EMBL" id="KAL0273538.1"/>
    </source>
</evidence>